<dbReference type="EMBL" id="JANJQO010001472">
    <property type="protein sequence ID" value="KAJ2970772.1"/>
    <property type="molecule type" value="Genomic_DNA"/>
</dbReference>
<organism evidence="1 2">
    <name type="scientific">Zarea fungicola</name>
    <dbReference type="NCBI Taxonomy" id="93591"/>
    <lineage>
        <taxon>Eukaryota</taxon>
        <taxon>Fungi</taxon>
        <taxon>Dikarya</taxon>
        <taxon>Ascomycota</taxon>
        <taxon>Pezizomycotina</taxon>
        <taxon>Sordariomycetes</taxon>
        <taxon>Hypocreomycetidae</taxon>
        <taxon>Hypocreales</taxon>
        <taxon>Cordycipitaceae</taxon>
        <taxon>Zarea</taxon>
    </lineage>
</organism>
<comment type="caution">
    <text evidence="1">The sequence shown here is derived from an EMBL/GenBank/DDBJ whole genome shotgun (WGS) entry which is preliminary data.</text>
</comment>
<keyword evidence="2" id="KW-1185">Reference proteome</keyword>
<evidence type="ECO:0000313" key="1">
    <source>
        <dbReference type="EMBL" id="KAJ2970772.1"/>
    </source>
</evidence>
<accession>A0ACC1MVT3</accession>
<reference evidence="1" key="1">
    <citation type="submission" date="2022-08" db="EMBL/GenBank/DDBJ databases">
        <title>Genome Sequence of Lecanicillium fungicola.</title>
        <authorList>
            <person name="Buettner E."/>
        </authorList>
    </citation>
    <scope>NUCLEOTIDE SEQUENCE</scope>
    <source>
        <strain evidence="1">Babe33</strain>
    </source>
</reference>
<dbReference type="Proteomes" id="UP001143910">
    <property type="component" value="Unassembled WGS sequence"/>
</dbReference>
<proteinExistence type="predicted"/>
<name>A0ACC1MVT3_9HYPO</name>
<gene>
    <name evidence="1" type="ORF">NQ176_g8024</name>
</gene>
<sequence>MTMQSHTKTDRLDRLKMTSYILVISRIIGSGIFATPGTILQAAGSPGLSLLLWVVGAFITAAGLAIVLEYGCMLPRSGGSKVYLEYTYRRPRFLASTIVAINAVFLGFTASNCVIFSQYTLFAFGYTKQGDSVEKYLAVALLTLVHIIHGVTPKFGIKLQNFLGWIKIGIIVLMILCGLFVVVFRPDTGKVPADSQAVLTWERLWQGSNWNWGIVSTALFKVIYSYSGLENVNNVLNEVKDPVRTLRSVTMTALVTACIMYSLVNVAYLLVVPLDELRGSGELISALFFQRVFGSGLGGRVLPLAVALSAFGNVMVVAFAMARLKHEIARQGFLPFSDILSSTKPFNSPLGGLLVNYIPSLLIIVLPPSKQSYSFILDVEGYAGQITGLAIAFGLIWLRYKRPDIKRPYKAWLSAVTVKIALSLALLAAPFVPPKERPSDGLFYATYAIVGVATILISVVYWFMWTVLIPKWRGYSLEEDERLLPDGTTITKLVHKPMQF</sequence>
<evidence type="ECO:0000313" key="2">
    <source>
        <dbReference type="Proteomes" id="UP001143910"/>
    </source>
</evidence>
<protein>
    <submittedName>
        <fullName evidence="1">Uncharacterized protein</fullName>
    </submittedName>
</protein>